<keyword evidence="2" id="KW-1185">Reference proteome</keyword>
<dbReference type="Proteomes" id="UP000799754">
    <property type="component" value="Unassembled WGS sequence"/>
</dbReference>
<name>A0ACB6RUA8_9PLEO</name>
<sequence length="573" mass="65159">MASEIVVGIDFGTTYSGVSWAINGGKKTIRVVNDWPNPVSTVATSDKVPSALSYQDGQPYHWGYKVDLKEQSLSWFKLLLDPKNKIGQGSDKVMGLIKQLATLNKSPEDVAADYLRLLWQYTKEDIRKHRGGDWEEIYKVRAVLTVPAIWSPGAQDKTLKIARKAGLPDNISLVSEPEAAALAVLREKREDGEPLRVGDCFVVCDAGGGTVDLISYKICSLKPFQVEECVMGDGGLCGSVYLDQAFEITIRNMVGETQWEELRLKSKRMMMHDFEYYIKRSYAGDKQPYSVDLLDVKDNPAEGIDNDTITLKPTMLKTIFDHVINQIMRLVEKQIDEVEDKGSNVKAILLVGGFGTNRYMHKRLDEAHKTTGIQVLQINGGWSAICRGATMWGLEHSQQNPSPRRTVKSRIARYSYGIVCTLPFDESKGHLLRDRIRGSRGEWRAANQMSWMLKKGEKVEEGRHIHQPLTQVVPVNLEGTGMYNLWNALWYCADDEPPERAELSVKELCKVEYGIKRSKLWQEPIYKSPLTGERWRDSTFDLWIRLDQTTLEFSVKYKDEKVAWTEAKYKENF</sequence>
<evidence type="ECO:0000313" key="2">
    <source>
        <dbReference type="Proteomes" id="UP000799754"/>
    </source>
</evidence>
<reference evidence="1" key="1">
    <citation type="journal article" date="2020" name="Stud. Mycol.">
        <title>101 Dothideomycetes genomes: a test case for predicting lifestyles and emergence of pathogens.</title>
        <authorList>
            <person name="Haridas S."/>
            <person name="Albert R."/>
            <person name="Binder M."/>
            <person name="Bloem J."/>
            <person name="Labutti K."/>
            <person name="Salamov A."/>
            <person name="Andreopoulos B."/>
            <person name="Baker S."/>
            <person name="Barry K."/>
            <person name="Bills G."/>
            <person name="Bluhm B."/>
            <person name="Cannon C."/>
            <person name="Castanera R."/>
            <person name="Culley D."/>
            <person name="Daum C."/>
            <person name="Ezra D."/>
            <person name="Gonzalez J."/>
            <person name="Henrissat B."/>
            <person name="Kuo A."/>
            <person name="Liang C."/>
            <person name="Lipzen A."/>
            <person name="Lutzoni F."/>
            <person name="Magnuson J."/>
            <person name="Mondo S."/>
            <person name="Nolan M."/>
            <person name="Ohm R."/>
            <person name="Pangilinan J."/>
            <person name="Park H.-J."/>
            <person name="Ramirez L."/>
            <person name="Alfaro M."/>
            <person name="Sun H."/>
            <person name="Tritt A."/>
            <person name="Yoshinaga Y."/>
            <person name="Zwiers L.-H."/>
            <person name="Turgeon B."/>
            <person name="Goodwin S."/>
            <person name="Spatafora J."/>
            <person name="Crous P."/>
            <person name="Grigoriev I."/>
        </authorList>
    </citation>
    <scope>NUCLEOTIDE SEQUENCE</scope>
    <source>
        <strain evidence="1">CBS 525.71</strain>
    </source>
</reference>
<proteinExistence type="predicted"/>
<gene>
    <name evidence="1" type="ORF">BU25DRAFT_413050</name>
</gene>
<organism evidence="1 2">
    <name type="scientific">Macroventuria anomochaeta</name>
    <dbReference type="NCBI Taxonomy" id="301207"/>
    <lineage>
        <taxon>Eukaryota</taxon>
        <taxon>Fungi</taxon>
        <taxon>Dikarya</taxon>
        <taxon>Ascomycota</taxon>
        <taxon>Pezizomycotina</taxon>
        <taxon>Dothideomycetes</taxon>
        <taxon>Pleosporomycetidae</taxon>
        <taxon>Pleosporales</taxon>
        <taxon>Pleosporineae</taxon>
        <taxon>Didymellaceae</taxon>
        <taxon>Macroventuria</taxon>
    </lineage>
</organism>
<evidence type="ECO:0000313" key="1">
    <source>
        <dbReference type="EMBL" id="KAF2624867.1"/>
    </source>
</evidence>
<dbReference type="EMBL" id="MU006728">
    <property type="protein sequence ID" value="KAF2624867.1"/>
    <property type="molecule type" value="Genomic_DNA"/>
</dbReference>
<comment type="caution">
    <text evidence="1">The sequence shown here is derived from an EMBL/GenBank/DDBJ whole genome shotgun (WGS) entry which is preliminary data.</text>
</comment>
<accession>A0ACB6RUA8</accession>
<protein>
    <submittedName>
        <fullName evidence="1">Actin-like ATPase domain-containing protein</fullName>
    </submittedName>
</protein>